<dbReference type="InterPro" id="IPR045170">
    <property type="entry name" value="MTOX"/>
</dbReference>
<evidence type="ECO:0000259" key="5">
    <source>
        <dbReference type="Pfam" id="PF01266"/>
    </source>
</evidence>
<evidence type="ECO:0000256" key="4">
    <source>
        <dbReference type="ARBA" id="ARBA00023002"/>
    </source>
</evidence>
<dbReference type="PANTHER" id="PTHR10961">
    <property type="entry name" value="PEROXISOMAL SARCOSINE OXIDASE"/>
    <property type="match status" value="1"/>
</dbReference>
<keyword evidence="2" id="KW-0285">Flavoprotein</keyword>
<name>A0A160VAH0_9ZZZZ</name>
<proteinExistence type="predicted"/>
<accession>A0A160VAH0</accession>
<sequence>MPSDASVLVIGAGIFGLTAALELQLRGYRVTVADPGPVPHPLAASNDVSRMVRMDYGDDGLYSSLCAEAIEGWHRWNAGWGQELYHEDGFLLMSSVPMADGSFEQDSYSLLTERGFPLERLSPGDLAGSYPHWNSDYYIDGYFNPRAGWVEAGEVTATLVKDAIQAGVIIVTGFSAVKLLQVGEKVIGAVASDGVDLRADWVVIAAGVWTPILLPELADRMWPVGQPIFYFKPQHPENYRAPSFPPWGADIPRSGWYGFPANGEGIVKMANHGPGRRVHADSERVTTPNEEAHCREFLTGSLPSLAYLRLHGSKICLYCDTWDGDFWISRDPEREGLVVSTGGSGHAFKFAPVLGKLAADALEGVDNPYNSRFDWRPLGEIKSEDIRYTGD</sequence>
<dbReference type="PANTHER" id="PTHR10961:SF46">
    <property type="entry name" value="PEROXISOMAL SARCOSINE OXIDASE"/>
    <property type="match status" value="1"/>
</dbReference>
<dbReference type="Pfam" id="PF01266">
    <property type="entry name" value="DAO"/>
    <property type="match status" value="1"/>
</dbReference>
<dbReference type="InterPro" id="IPR006076">
    <property type="entry name" value="FAD-dep_OxRdtase"/>
</dbReference>
<dbReference type="AlphaFoldDB" id="A0A160VAH0"/>
<keyword evidence="3" id="KW-0274">FAD</keyword>
<evidence type="ECO:0000256" key="2">
    <source>
        <dbReference type="ARBA" id="ARBA00022630"/>
    </source>
</evidence>
<dbReference type="GO" id="GO:0050660">
    <property type="term" value="F:flavin adenine dinucleotide binding"/>
    <property type="evidence" value="ECO:0007669"/>
    <property type="project" value="InterPro"/>
</dbReference>
<organism evidence="6">
    <name type="scientific">hydrothermal vent metagenome</name>
    <dbReference type="NCBI Taxonomy" id="652676"/>
    <lineage>
        <taxon>unclassified sequences</taxon>
        <taxon>metagenomes</taxon>
        <taxon>ecological metagenomes</taxon>
    </lineage>
</organism>
<comment type="cofactor">
    <cofactor evidence="1">
        <name>FAD</name>
        <dbReference type="ChEBI" id="CHEBI:57692"/>
    </cofactor>
</comment>
<keyword evidence="4 6" id="KW-0560">Oxidoreductase</keyword>
<dbReference type="Gene3D" id="3.30.9.10">
    <property type="entry name" value="D-Amino Acid Oxidase, subunit A, domain 2"/>
    <property type="match status" value="1"/>
</dbReference>
<evidence type="ECO:0000256" key="3">
    <source>
        <dbReference type="ARBA" id="ARBA00022827"/>
    </source>
</evidence>
<dbReference type="EC" id="1.5.3.1" evidence="6"/>
<dbReference type="EMBL" id="FAXA01000362">
    <property type="protein sequence ID" value="CUV03171.1"/>
    <property type="molecule type" value="Genomic_DNA"/>
</dbReference>
<dbReference type="InterPro" id="IPR036188">
    <property type="entry name" value="FAD/NAD-bd_sf"/>
</dbReference>
<feature type="domain" description="FAD dependent oxidoreductase" evidence="5">
    <location>
        <begin position="7"/>
        <end position="360"/>
    </location>
</feature>
<evidence type="ECO:0000256" key="1">
    <source>
        <dbReference type="ARBA" id="ARBA00001974"/>
    </source>
</evidence>
<dbReference type="Gene3D" id="3.50.50.60">
    <property type="entry name" value="FAD/NAD(P)-binding domain"/>
    <property type="match status" value="1"/>
</dbReference>
<gene>
    <name evidence="6" type="ORF">MGWOODY_Clf824</name>
</gene>
<protein>
    <submittedName>
        <fullName evidence="6">Sarcosine oxidase</fullName>
        <ecNumber evidence="6">1.5.3.1</ecNumber>
    </submittedName>
</protein>
<dbReference type="GO" id="GO:0008115">
    <property type="term" value="F:sarcosine oxidase activity"/>
    <property type="evidence" value="ECO:0007669"/>
    <property type="project" value="UniProtKB-EC"/>
</dbReference>
<evidence type="ECO:0000313" key="6">
    <source>
        <dbReference type="EMBL" id="CUV03171.1"/>
    </source>
</evidence>
<dbReference type="SUPFAM" id="SSF51905">
    <property type="entry name" value="FAD/NAD(P)-binding domain"/>
    <property type="match status" value="1"/>
</dbReference>
<dbReference type="SUPFAM" id="SSF54373">
    <property type="entry name" value="FAD-linked reductases, C-terminal domain"/>
    <property type="match status" value="1"/>
</dbReference>
<reference evidence="6" key="1">
    <citation type="submission" date="2015-10" db="EMBL/GenBank/DDBJ databases">
        <authorList>
            <person name="Gilbert D.G."/>
        </authorList>
    </citation>
    <scope>NUCLEOTIDE SEQUENCE</scope>
</reference>